<proteinExistence type="predicted"/>
<protein>
    <recommendedName>
        <fullName evidence="4">DUF4760 domain-containing protein</fullName>
    </recommendedName>
</protein>
<keyword evidence="3" id="KW-1185">Reference proteome</keyword>
<comment type="caution">
    <text evidence="2">The sequence shown here is derived from an EMBL/GenBank/DDBJ whole genome shotgun (WGS) entry which is preliminary data.</text>
</comment>
<keyword evidence="1" id="KW-1133">Transmembrane helix</keyword>
<evidence type="ECO:0000313" key="2">
    <source>
        <dbReference type="EMBL" id="OMD24881.1"/>
    </source>
</evidence>
<evidence type="ECO:0008006" key="4">
    <source>
        <dbReference type="Google" id="ProtNLM"/>
    </source>
</evidence>
<name>A0ABX3GL19_9BACL</name>
<keyword evidence="1" id="KW-0472">Membrane</keyword>
<organism evidence="2 3">
    <name type="scientific">Paenibacillus odorifer</name>
    <dbReference type="NCBI Taxonomy" id="189426"/>
    <lineage>
        <taxon>Bacteria</taxon>
        <taxon>Bacillati</taxon>
        <taxon>Bacillota</taxon>
        <taxon>Bacilli</taxon>
        <taxon>Bacillales</taxon>
        <taxon>Paenibacillaceae</taxon>
        <taxon>Paenibacillus</taxon>
    </lineage>
</organism>
<dbReference type="Proteomes" id="UP000187158">
    <property type="component" value="Unassembled WGS sequence"/>
</dbReference>
<dbReference type="EMBL" id="MPVP01000163">
    <property type="protein sequence ID" value="OMD24881.1"/>
    <property type="molecule type" value="Genomic_DNA"/>
</dbReference>
<accession>A0ABX3GL19</accession>
<keyword evidence="1" id="KW-0812">Transmembrane</keyword>
<feature type="transmembrane region" description="Helical" evidence="1">
    <location>
        <begin position="6"/>
        <end position="23"/>
    </location>
</feature>
<sequence length="208" mass="24794">MDYAGLLIIPLLTAVLTTVALLIKESIQNNGKLKKDLKEKMLVELYNQLFTISMKYEGLLTFSSRDEVYSIDENGAEQYISIDYVEDPSIWTNAINETTELIYSKIHLLEYSDLRNWIKVRDGDHEEYVTEEYSIRKYRAYLTFLKQMRASYGELYYNFHMSTRKRKKETIEDLKKQIDQVKKNPFYEKDEKLKRINKLQDKIKKAKK</sequence>
<evidence type="ECO:0000313" key="3">
    <source>
        <dbReference type="Proteomes" id="UP000187158"/>
    </source>
</evidence>
<gene>
    <name evidence="2" type="ORF">BSO21_21465</name>
</gene>
<evidence type="ECO:0000256" key="1">
    <source>
        <dbReference type="SAM" id="Phobius"/>
    </source>
</evidence>
<dbReference type="RefSeq" id="WP_076219668.1">
    <property type="nucleotide sequence ID" value="NZ_JALLFV010000008.1"/>
</dbReference>
<reference evidence="2 3" key="1">
    <citation type="submission" date="2016-11" db="EMBL/GenBank/DDBJ databases">
        <title>Paenibacillus species isolates.</title>
        <authorList>
            <person name="Beno S.M."/>
        </authorList>
    </citation>
    <scope>NUCLEOTIDE SEQUENCE [LARGE SCALE GENOMIC DNA]</scope>
    <source>
        <strain evidence="2 3">FSL H7-0433</strain>
    </source>
</reference>